<evidence type="ECO:0000256" key="4">
    <source>
        <dbReference type="ARBA" id="ARBA00023186"/>
    </source>
</evidence>
<reference evidence="7 8" key="1">
    <citation type="journal article" date="2010" name="Stand. Genomic Sci.">
        <title>Complete genome sequence of Haliangium ochraceum type strain (SMP-2).</title>
        <authorList>
            <consortium name="US DOE Joint Genome Institute (JGI-PGF)"/>
            <person name="Ivanova N."/>
            <person name="Daum C."/>
            <person name="Lang E."/>
            <person name="Abt B."/>
            <person name="Kopitz M."/>
            <person name="Saunders E."/>
            <person name="Lapidus A."/>
            <person name="Lucas S."/>
            <person name="Glavina Del Rio T."/>
            <person name="Nolan M."/>
            <person name="Tice H."/>
            <person name="Copeland A."/>
            <person name="Cheng J.F."/>
            <person name="Chen F."/>
            <person name="Bruce D."/>
            <person name="Goodwin L."/>
            <person name="Pitluck S."/>
            <person name="Mavromatis K."/>
            <person name="Pati A."/>
            <person name="Mikhailova N."/>
            <person name="Chen A."/>
            <person name="Palaniappan K."/>
            <person name="Land M."/>
            <person name="Hauser L."/>
            <person name="Chang Y.J."/>
            <person name="Jeffries C.D."/>
            <person name="Detter J.C."/>
            <person name="Brettin T."/>
            <person name="Rohde M."/>
            <person name="Goker M."/>
            <person name="Bristow J."/>
            <person name="Markowitz V."/>
            <person name="Eisen J.A."/>
            <person name="Hugenholtz P."/>
            <person name="Kyrpides N.C."/>
            <person name="Klenk H.P."/>
        </authorList>
    </citation>
    <scope>NUCLEOTIDE SEQUENCE [LARGE SCALE GENOMIC DNA]</scope>
    <source>
        <strain evidence="8">DSM 14365 / CIP 107738 / JCM 11303 / AJ 13395 / SMP-2</strain>
    </source>
</reference>
<feature type="region of interest" description="Disordered" evidence="6">
    <location>
        <begin position="580"/>
        <end position="625"/>
    </location>
</feature>
<dbReference type="EMBL" id="CP001804">
    <property type="protein sequence ID" value="ACY18529.1"/>
    <property type="molecule type" value="Genomic_DNA"/>
</dbReference>
<dbReference type="PRINTS" id="PR00301">
    <property type="entry name" value="HEATSHOCK70"/>
</dbReference>
<evidence type="ECO:0000313" key="8">
    <source>
        <dbReference type="Proteomes" id="UP000001880"/>
    </source>
</evidence>
<name>D0LL33_HALO1</name>
<dbReference type="KEGG" id="hoh:Hoch_6054"/>
<dbReference type="STRING" id="502025.Hoch_6054"/>
<dbReference type="InterPro" id="IPR029047">
    <property type="entry name" value="HSP70_peptide-bd_sf"/>
</dbReference>
<sequence length="793" mass="84877">MRNPIIGIDLGTTQSVVAATDAAGDPYIVRDAANRTAQPSVVSFDPGGAVLVGARAKKRRVLDPENTLYSIKRLLGRTFSAREVQLAAARLPFAIKEGVNHQPVAVTRAGELAMPELSAIVLDHLRSLAQSSLETEVTRAVVSVSASATDAQRTATIMAGQIAGLEVVQVLNEPTAAALAYGHRRALDRTVAVYDFGGGTFDFTILQVKDAVYEVLATAGDSFLGGDDVDERLAEVMLAEFRAQGGADLHGDERAMQRLRAVSEQVKEELTQRTRVRVRIDTMARDAAGMASDFEVRITREQLEAEAGPIVARSFEVCREALRMAGLTPAGLHEVILVGGMTKMPLVRQRLAAFFGRVPRHDVDPDDAVALGTALHGHALRQRFGSRIRRHTARGAVVPPAPPMEARTPARTRDDSPWERGSTMPRVAPWEDEPSPEIAADDDEITAAVDTHEVPTLHQRALPTSEPTKRAGGWRSESQPGAARSPWDEDDETAVESNRGRRSVLSELDLSAVGIEIHGSNESGGGGDDELGDETAADAAALAAADAAAAEAGEGQGSDDSQHDIPTNLLLPSLERERRARMAQTVPAPAAAPVSEPARPSGPSAPLAGLPPAATEPAAADATVPGRPGLVAYPVVQHASGTPRPRPHLPTILEVTPHSLGIATVAGYCRVLVRRNARVPAETQQVFTTSKNQQETVRIRVCQGESGRVDDNVVIGDLVLDKIAPAPRGETRIEVTFHIDESGILHVHAREQRSGREQRVDLELVGQPSEAEVTNATQRLRRLRLRSQGEPQE</sequence>
<dbReference type="Gene3D" id="2.60.34.10">
    <property type="entry name" value="Substrate Binding Domain Of DNAk, Chain A, domain 1"/>
    <property type="match status" value="1"/>
</dbReference>
<keyword evidence="3 5" id="KW-0067">ATP-binding</keyword>
<feature type="compositionally biased region" description="Acidic residues" evidence="6">
    <location>
        <begin position="527"/>
        <end position="536"/>
    </location>
</feature>
<dbReference type="PANTHER" id="PTHR19375">
    <property type="entry name" value="HEAT SHOCK PROTEIN 70KDA"/>
    <property type="match status" value="1"/>
</dbReference>
<dbReference type="InterPro" id="IPR013126">
    <property type="entry name" value="Hsp_70_fam"/>
</dbReference>
<keyword evidence="8" id="KW-1185">Reference proteome</keyword>
<feature type="region of interest" description="Disordered" evidence="6">
    <location>
        <begin position="453"/>
        <end position="566"/>
    </location>
</feature>
<comment type="similarity">
    <text evidence="1 5">Belongs to the heat shock protein 70 family.</text>
</comment>
<proteinExistence type="inferred from homology"/>
<dbReference type="PROSITE" id="PS00297">
    <property type="entry name" value="HSP70_1"/>
    <property type="match status" value="1"/>
</dbReference>
<evidence type="ECO:0000313" key="7">
    <source>
        <dbReference type="EMBL" id="ACY18529.1"/>
    </source>
</evidence>
<dbReference type="InterPro" id="IPR043129">
    <property type="entry name" value="ATPase_NBD"/>
</dbReference>
<dbReference type="GO" id="GO:0140662">
    <property type="term" value="F:ATP-dependent protein folding chaperone"/>
    <property type="evidence" value="ECO:0007669"/>
    <property type="project" value="InterPro"/>
</dbReference>
<dbReference type="Proteomes" id="UP000001880">
    <property type="component" value="Chromosome"/>
</dbReference>
<feature type="region of interest" description="Disordered" evidence="6">
    <location>
        <begin position="392"/>
        <end position="437"/>
    </location>
</feature>
<gene>
    <name evidence="7" type="ordered locus">Hoch_6054</name>
</gene>
<keyword evidence="2 5" id="KW-0547">Nucleotide-binding</keyword>
<dbReference type="HOGENOM" id="CLU_354039_0_0_7"/>
<dbReference type="FunFam" id="3.90.640.10:FF:000003">
    <property type="entry name" value="Molecular chaperone DnaK"/>
    <property type="match status" value="1"/>
</dbReference>
<evidence type="ECO:0000256" key="5">
    <source>
        <dbReference type="RuleBase" id="RU003322"/>
    </source>
</evidence>
<dbReference type="Gene3D" id="3.30.420.40">
    <property type="match status" value="2"/>
</dbReference>
<evidence type="ECO:0000256" key="6">
    <source>
        <dbReference type="SAM" id="MobiDB-lite"/>
    </source>
</evidence>
<evidence type="ECO:0000256" key="2">
    <source>
        <dbReference type="ARBA" id="ARBA00022741"/>
    </source>
</evidence>
<dbReference type="SUPFAM" id="SSF53067">
    <property type="entry name" value="Actin-like ATPase domain"/>
    <property type="match status" value="2"/>
</dbReference>
<dbReference type="eggNOG" id="COG0443">
    <property type="taxonomic scope" value="Bacteria"/>
</dbReference>
<dbReference type="RefSeq" id="WP_012831121.1">
    <property type="nucleotide sequence ID" value="NC_013440.1"/>
</dbReference>
<dbReference type="AlphaFoldDB" id="D0LL33"/>
<dbReference type="GO" id="GO:0005524">
    <property type="term" value="F:ATP binding"/>
    <property type="evidence" value="ECO:0007669"/>
    <property type="project" value="UniProtKB-KW"/>
</dbReference>
<evidence type="ECO:0000256" key="1">
    <source>
        <dbReference type="ARBA" id="ARBA00007381"/>
    </source>
</evidence>
<feature type="compositionally biased region" description="Low complexity" evidence="6">
    <location>
        <begin position="586"/>
        <end position="625"/>
    </location>
</feature>
<dbReference type="PROSITE" id="PS00329">
    <property type="entry name" value="HSP70_2"/>
    <property type="match status" value="1"/>
</dbReference>
<dbReference type="Gene3D" id="3.90.640.10">
    <property type="entry name" value="Actin, Chain A, domain 4"/>
    <property type="match status" value="1"/>
</dbReference>
<protein>
    <submittedName>
        <fullName evidence="7">Heat shock protein 70</fullName>
    </submittedName>
</protein>
<feature type="compositionally biased region" description="Low complexity" evidence="6">
    <location>
        <begin position="537"/>
        <end position="553"/>
    </location>
</feature>
<dbReference type="PROSITE" id="PS01036">
    <property type="entry name" value="HSP70_3"/>
    <property type="match status" value="1"/>
</dbReference>
<keyword evidence="4" id="KW-0143">Chaperone</keyword>
<keyword evidence="7" id="KW-0346">Stress response</keyword>
<organism evidence="7 8">
    <name type="scientific">Haliangium ochraceum (strain DSM 14365 / JCM 11303 / SMP-2)</name>
    <dbReference type="NCBI Taxonomy" id="502025"/>
    <lineage>
        <taxon>Bacteria</taxon>
        <taxon>Pseudomonadati</taxon>
        <taxon>Myxococcota</taxon>
        <taxon>Polyangia</taxon>
        <taxon>Haliangiales</taxon>
        <taxon>Kofleriaceae</taxon>
        <taxon>Haliangium</taxon>
    </lineage>
</organism>
<dbReference type="SUPFAM" id="SSF100920">
    <property type="entry name" value="Heat shock protein 70kD (HSP70), peptide-binding domain"/>
    <property type="match status" value="1"/>
</dbReference>
<evidence type="ECO:0000256" key="3">
    <source>
        <dbReference type="ARBA" id="ARBA00022840"/>
    </source>
</evidence>
<dbReference type="InterPro" id="IPR018181">
    <property type="entry name" value="Heat_shock_70_CS"/>
</dbReference>
<accession>D0LL33</accession>
<dbReference type="Pfam" id="PF00012">
    <property type="entry name" value="HSP70"/>
    <property type="match status" value="2"/>
</dbReference>